<evidence type="ECO:0000256" key="1">
    <source>
        <dbReference type="ARBA" id="ARBA00023015"/>
    </source>
</evidence>
<comment type="caution">
    <text evidence="5">The sequence shown here is derived from an EMBL/GenBank/DDBJ whole genome shotgun (WGS) entry which is preliminary data.</text>
</comment>
<dbReference type="PANTHER" id="PTHR42756:SF1">
    <property type="entry name" value="TRANSCRIPTIONAL REPRESSOR OF EMRAB OPERON"/>
    <property type="match status" value="1"/>
</dbReference>
<dbReference type="GO" id="GO:0003677">
    <property type="term" value="F:DNA binding"/>
    <property type="evidence" value="ECO:0007669"/>
    <property type="project" value="UniProtKB-KW"/>
</dbReference>
<dbReference type="eggNOG" id="COG1846">
    <property type="taxonomic scope" value="Bacteria"/>
</dbReference>
<dbReference type="GeneID" id="65917692"/>
<gene>
    <name evidence="5" type="ORF">FD22_GL001882</name>
</gene>
<sequence>MADEQKNLNTLFELITILNQLIFEPKMIQKIKLSKNEILILGLIKEGSQPAMSELANRLGTSPAQITRSVTSLEKKSLVKRIINPTNRRIINVRLTPAGNQLIGQHEQAVRTKLQKQLAAVSAADYNELDHALQQAVTILKRTTLGG</sequence>
<dbReference type="PRINTS" id="PR00598">
    <property type="entry name" value="HTHMARR"/>
</dbReference>
<protein>
    <submittedName>
        <fullName evidence="5">MarR family transcriptional regulator</fullName>
    </submittedName>
</protein>
<dbReference type="SMART" id="SM00347">
    <property type="entry name" value="HTH_MARR"/>
    <property type="match status" value="1"/>
</dbReference>
<feature type="domain" description="HTH marR-type" evidence="4">
    <location>
        <begin position="1"/>
        <end position="138"/>
    </location>
</feature>
<keyword evidence="2" id="KW-0238">DNA-binding</keyword>
<keyword evidence="1" id="KW-0805">Transcription regulation</keyword>
<evidence type="ECO:0000259" key="4">
    <source>
        <dbReference type="PROSITE" id="PS50995"/>
    </source>
</evidence>
<dbReference type="Pfam" id="PF01047">
    <property type="entry name" value="MarR"/>
    <property type="match status" value="1"/>
</dbReference>
<evidence type="ECO:0000256" key="2">
    <source>
        <dbReference type="ARBA" id="ARBA00023125"/>
    </source>
</evidence>
<dbReference type="AlphaFoldDB" id="A0A0R1F049"/>
<dbReference type="Proteomes" id="UP000051181">
    <property type="component" value="Unassembled WGS sequence"/>
</dbReference>
<proteinExistence type="predicted"/>
<dbReference type="Gene3D" id="1.10.10.10">
    <property type="entry name" value="Winged helix-like DNA-binding domain superfamily/Winged helix DNA-binding domain"/>
    <property type="match status" value="1"/>
</dbReference>
<dbReference type="EMBL" id="AZCN01000055">
    <property type="protein sequence ID" value="KRK15151.1"/>
    <property type="molecule type" value="Genomic_DNA"/>
</dbReference>
<dbReference type="PROSITE" id="PS50995">
    <property type="entry name" value="HTH_MARR_2"/>
    <property type="match status" value="1"/>
</dbReference>
<accession>A0A0R1F049</accession>
<dbReference type="SUPFAM" id="SSF46785">
    <property type="entry name" value="Winged helix' DNA-binding domain"/>
    <property type="match status" value="1"/>
</dbReference>
<name>A0A0R1F049_9LACO</name>
<dbReference type="GO" id="GO:0003700">
    <property type="term" value="F:DNA-binding transcription factor activity"/>
    <property type="evidence" value="ECO:0007669"/>
    <property type="project" value="InterPro"/>
</dbReference>
<keyword evidence="3" id="KW-0804">Transcription</keyword>
<organism evidence="5 6">
    <name type="scientific">Loigolactobacillus coryniformis subsp. coryniformis KCTC 3167 = DSM 20001</name>
    <dbReference type="NCBI Taxonomy" id="913848"/>
    <lineage>
        <taxon>Bacteria</taxon>
        <taxon>Bacillati</taxon>
        <taxon>Bacillota</taxon>
        <taxon>Bacilli</taxon>
        <taxon>Lactobacillales</taxon>
        <taxon>Lactobacillaceae</taxon>
        <taxon>Loigolactobacillus</taxon>
    </lineage>
</organism>
<dbReference type="InterPro" id="IPR023187">
    <property type="entry name" value="Tscrpt_reg_MarR-type_CS"/>
</dbReference>
<reference evidence="5 6" key="1">
    <citation type="journal article" date="2015" name="Genome Announc.">
        <title>Expanding the biotechnology potential of lactobacilli through comparative genomics of 213 strains and associated genera.</title>
        <authorList>
            <person name="Sun Z."/>
            <person name="Harris H.M."/>
            <person name="McCann A."/>
            <person name="Guo C."/>
            <person name="Argimon S."/>
            <person name="Zhang W."/>
            <person name="Yang X."/>
            <person name="Jeffery I.B."/>
            <person name="Cooney J.C."/>
            <person name="Kagawa T.F."/>
            <person name="Liu W."/>
            <person name="Song Y."/>
            <person name="Salvetti E."/>
            <person name="Wrobel A."/>
            <person name="Rasinkangas P."/>
            <person name="Parkhill J."/>
            <person name="Rea M.C."/>
            <person name="O'Sullivan O."/>
            <person name="Ritari J."/>
            <person name="Douillard F.P."/>
            <person name="Paul Ross R."/>
            <person name="Yang R."/>
            <person name="Briner A.E."/>
            <person name="Felis G.E."/>
            <person name="de Vos W.M."/>
            <person name="Barrangou R."/>
            <person name="Klaenhammer T.R."/>
            <person name="Caufield P.W."/>
            <person name="Cui Y."/>
            <person name="Zhang H."/>
            <person name="O'Toole P.W."/>
        </authorList>
    </citation>
    <scope>NUCLEOTIDE SEQUENCE [LARGE SCALE GENOMIC DNA]</scope>
    <source>
        <strain evidence="5 6">DSM 20001</strain>
    </source>
</reference>
<dbReference type="PANTHER" id="PTHR42756">
    <property type="entry name" value="TRANSCRIPTIONAL REGULATOR, MARR"/>
    <property type="match status" value="1"/>
</dbReference>
<evidence type="ECO:0000313" key="6">
    <source>
        <dbReference type="Proteomes" id="UP000051181"/>
    </source>
</evidence>
<dbReference type="PROSITE" id="PS01117">
    <property type="entry name" value="HTH_MARR_1"/>
    <property type="match status" value="1"/>
</dbReference>
<evidence type="ECO:0000256" key="3">
    <source>
        <dbReference type="ARBA" id="ARBA00023163"/>
    </source>
</evidence>
<dbReference type="RefSeq" id="WP_010010619.1">
    <property type="nucleotide sequence ID" value="NZ_AZCN01000055.1"/>
</dbReference>
<dbReference type="PATRIC" id="fig|913848.6.peg.1924"/>
<dbReference type="InterPro" id="IPR036388">
    <property type="entry name" value="WH-like_DNA-bd_sf"/>
</dbReference>
<dbReference type="InterPro" id="IPR036390">
    <property type="entry name" value="WH_DNA-bd_sf"/>
</dbReference>
<evidence type="ECO:0000313" key="5">
    <source>
        <dbReference type="EMBL" id="KRK15151.1"/>
    </source>
</evidence>
<dbReference type="InterPro" id="IPR000835">
    <property type="entry name" value="HTH_MarR-typ"/>
</dbReference>